<dbReference type="InterPro" id="IPR050927">
    <property type="entry name" value="TRPM"/>
</dbReference>
<evidence type="ECO:0000256" key="2">
    <source>
        <dbReference type="ARBA" id="ARBA00022448"/>
    </source>
</evidence>
<dbReference type="AlphaFoldDB" id="A0A077LAN8"/>
<comment type="subcellular location">
    <subcellularLocation>
        <location evidence="1">Membrane</location>
        <topology evidence="1">Multi-pass membrane protein</topology>
    </subcellularLocation>
</comment>
<dbReference type="GO" id="GO:0099604">
    <property type="term" value="F:ligand-gated calcium channel activity"/>
    <property type="evidence" value="ECO:0007669"/>
    <property type="project" value="TreeGrafter"/>
</dbReference>
<evidence type="ECO:0000256" key="5">
    <source>
        <dbReference type="ARBA" id="ARBA00023065"/>
    </source>
</evidence>
<evidence type="ECO:0000256" key="3">
    <source>
        <dbReference type="ARBA" id="ARBA00022692"/>
    </source>
</evidence>
<keyword evidence="3 8" id="KW-0812">Transmembrane</keyword>
<evidence type="ECO:0000259" key="9">
    <source>
        <dbReference type="Pfam" id="PF18139"/>
    </source>
</evidence>
<proteinExistence type="evidence at transcript level"/>
<feature type="domain" description="TRPM-like" evidence="10">
    <location>
        <begin position="274"/>
        <end position="365"/>
    </location>
</feature>
<evidence type="ECO:0000256" key="7">
    <source>
        <dbReference type="ARBA" id="ARBA00023303"/>
    </source>
</evidence>
<feature type="non-terminal residue" evidence="11">
    <location>
        <position position="1"/>
    </location>
</feature>
<keyword evidence="2" id="KW-0813">Transport</keyword>
<evidence type="ECO:0000256" key="1">
    <source>
        <dbReference type="ARBA" id="ARBA00004141"/>
    </source>
</evidence>
<feature type="transmembrane region" description="Helical" evidence="8">
    <location>
        <begin position="708"/>
        <end position="728"/>
    </location>
</feature>
<evidence type="ECO:0000313" key="11">
    <source>
        <dbReference type="EMBL" id="BAP40093.1"/>
    </source>
</evidence>
<dbReference type="GO" id="GO:0005886">
    <property type="term" value="C:plasma membrane"/>
    <property type="evidence" value="ECO:0007669"/>
    <property type="project" value="TreeGrafter"/>
</dbReference>
<dbReference type="Pfam" id="PF25508">
    <property type="entry name" value="TRPM2"/>
    <property type="match status" value="2"/>
</dbReference>
<feature type="domain" description="TRPM SLOG" evidence="9">
    <location>
        <begin position="3"/>
        <end position="166"/>
    </location>
</feature>
<reference evidence="11" key="1">
    <citation type="journal article" date="2014" name="J. Neurosci.">
        <title>Thermosensory Signaling by TRPM Is Processed by Brain Serotonergic Neurons to Produce Planarian Thermotaxis.</title>
        <authorList>
            <person name="Inoue T."/>
            <person name="Yamashita T."/>
            <person name="Agata K."/>
        </authorList>
    </citation>
    <scope>NUCLEOTIDE SEQUENCE</scope>
    <source>
        <strain evidence="11">SSP</strain>
    </source>
</reference>
<evidence type="ECO:0000259" key="10">
    <source>
        <dbReference type="Pfam" id="PF25508"/>
    </source>
</evidence>
<dbReference type="InterPro" id="IPR057366">
    <property type="entry name" value="TRPM-like"/>
</dbReference>
<evidence type="ECO:0000256" key="4">
    <source>
        <dbReference type="ARBA" id="ARBA00022989"/>
    </source>
</evidence>
<protein>
    <submittedName>
        <fullName evidence="11">Transient receptor potential ion channel M b</fullName>
    </submittedName>
</protein>
<feature type="non-terminal residue" evidence="11">
    <location>
        <position position="839"/>
    </location>
</feature>
<dbReference type="PANTHER" id="PTHR13800:SF12">
    <property type="entry name" value="TRANSIENT RECEPTOR POTENTIAL CATION CHANNEL SUBFAMILY M MEMBER-LIKE 2"/>
    <property type="match status" value="1"/>
</dbReference>
<feature type="transmembrane region" description="Helical" evidence="8">
    <location>
        <begin position="784"/>
        <end position="802"/>
    </location>
</feature>
<evidence type="ECO:0000256" key="6">
    <source>
        <dbReference type="ARBA" id="ARBA00023136"/>
    </source>
</evidence>
<dbReference type="InterPro" id="IPR041491">
    <property type="entry name" value="TRPM_SLOG"/>
</dbReference>
<evidence type="ECO:0000256" key="8">
    <source>
        <dbReference type="SAM" id="Phobius"/>
    </source>
</evidence>
<feature type="transmembrane region" description="Helical" evidence="8">
    <location>
        <begin position="808"/>
        <end position="831"/>
    </location>
</feature>
<sequence length="839" mass="97091">VSKSAPTWIVTGGFEAGVSKLVGEASKDYSILSKQQTFTVLGIGTWGCTYNNKKLLMNSENDKVTYHNDDIQKVKKGQSQLNPHHDAFILYDDGTDKKFGQEIEFRAQFEEFISKTAKCSVVQLIVEGGKNTIRTGAEALDSNIPVVVMKGSRRAADVICDVVEASDDMLDETIELKYSEFVDEWNMKSKDDKANFQQNLRNFAKRYKDKHKQVHLFNMRDFKNNLDTAIIEAAFSGTIDDKNLGDDAKLKLAMTFNRADVAEERIFEDKTDINLRLYMKQALVRNQWQFVDFFLRQGITVESFLTKKLLHDLYFDKEAIGYFIPAALLIFGNMNSKEIQNLKTVGKIISRLTSNIFPAMYREAEPDSCSCCCWNNVKITDTQLSIDNSTDYEVKDHEKYIEPKVITESSNCCHVKRDGNSNGDNGNRIKYTIHPTRNREKEIIYTEQDLFLWALLTQRIEMAKIFWKNGKDHIGSALVASLICNSLQKKAGAKGEIEIQNNLKKFQEDFETMSIDILSEAYRRDQIRTHLLLIRGLPYWGRESCLDIANKNQMINFLFHSACQTRLNHIWLGKIPNIVNNFQILVNIPFGFLTSRLFIFPYNLFGKKQNDSANEKLNEEQQSISNKFQSPESEFNISKQTSSDNFFQNDYQIVNLKSKNWKKNKKSQEELKRTEYLSKFRKEEHFSMDKIHFCSAVKYFYTAPVTKFVMNIISYLAFLTIFSYFLLIELNIMSLSPNPINRATEYSVYVYFISYVIGEIRQFFMGGQANNLASKFNNWKSSMWNWFDLLTYIVFTVGYILRCSGESNIVYCRTLFAMSLSMFFISLWNSIMFKKALGR</sequence>
<keyword evidence="7" id="KW-0407">Ion channel</keyword>
<name>A0A077LAN8_DUGJA</name>
<keyword evidence="5" id="KW-0406">Ion transport</keyword>
<keyword evidence="11" id="KW-0675">Receptor</keyword>
<keyword evidence="6 8" id="KW-0472">Membrane</keyword>
<dbReference type="EMBL" id="AB981783">
    <property type="protein sequence ID" value="BAP40093.1"/>
    <property type="molecule type" value="mRNA"/>
</dbReference>
<organism evidence="11">
    <name type="scientific">Dugesia japonica</name>
    <name type="common">Planarian</name>
    <dbReference type="NCBI Taxonomy" id="6161"/>
    <lineage>
        <taxon>Eukaryota</taxon>
        <taxon>Metazoa</taxon>
        <taxon>Spiralia</taxon>
        <taxon>Lophotrochozoa</taxon>
        <taxon>Platyhelminthes</taxon>
        <taxon>Rhabditophora</taxon>
        <taxon>Seriata</taxon>
        <taxon>Tricladida</taxon>
        <taxon>Continenticola</taxon>
        <taxon>Geoplanoidea</taxon>
        <taxon>Dugesiidae</taxon>
        <taxon>Dugesia</taxon>
    </lineage>
</organism>
<gene>
    <name evidence="11" type="primary">DjTRPMb</name>
</gene>
<accession>A0A077LAN8</accession>
<dbReference type="Pfam" id="PF18139">
    <property type="entry name" value="LSDAT_euk"/>
    <property type="match status" value="1"/>
</dbReference>
<dbReference type="PANTHER" id="PTHR13800">
    <property type="entry name" value="TRANSIENT RECEPTOR POTENTIAL CATION CHANNEL, SUBFAMILY M, MEMBER 6"/>
    <property type="match status" value="1"/>
</dbReference>
<feature type="transmembrane region" description="Helical" evidence="8">
    <location>
        <begin position="748"/>
        <end position="764"/>
    </location>
</feature>
<feature type="domain" description="TRPM-like" evidence="10">
    <location>
        <begin position="428"/>
        <end position="558"/>
    </location>
</feature>
<keyword evidence="4 8" id="KW-1133">Transmembrane helix</keyword>